<keyword evidence="2" id="KW-0472">Membrane</keyword>
<dbReference type="EMBL" id="RBNJ01016223">
    <property type="protein sequence ID" value="RUS24375.1"/>
    <property type="molecule type" value="Genomic_DNA"/>
</dbReference>
<evidence type="ECO:0000256" key="1">
    <source>
        <dbReference type="SAM" id="MobiDB-lite"/>
    </source>
</evidence>
<keyword evidence="2" id="KW-0812">Transmembrane</keyword>
<reference evidence="3 4" key="1">
    <citation type="journal article" date="2018" name="New Phytol.">
        <title>Phylogenomics of Endogonaceae and evolution of mycorrhizas within Mucoromycota.</title>
        <authorList>
            <person name="Chang Y."/>
            <person name="Desiro A."/>
            <person name="Na H."/>
            <person name="Sandor L."/>
            <person name="Lipzen A."/>
            <person name="Clum A."/>
            <person name="Barry K."/>
            <person name="Grigoriev I.V."/>
            <person name="Martin F.M."/>
            <person name="Stajich J.E."/>
            <person name="Smith M.E."/>
            <person name="Bonito G."/>
            <person name="Spatafora J.W."/>
        </authorList>
    </citation>
    <scope>NUCLEOTIDE SEQUENCE [LARGE SCALE GENOMIC DNA]</scope>
    <source>
        <strain evidence="3 4">AD002</strain>
    </source>
</reference>
<keyword evidence="4" id="KW-1185">Reference proteome</keyword>
<feature type="transmembrane region" description="Helical" evidence="2">
    <location>
        <begin position="82"/>
        <end position="110"/>
    </location>
</feature>
<dbReference type="PANTHER" id="PTHR38421">
    <property type="entry name" value="TRANSMEMBRANE PROTEIN USGS"/>
    <property type="match status" value="1"/>
</dbReference>
<name>A0A433Q3J4_9FUNG</name>
<gene>
    <name evidence="3" type="ORF">BC938DRAFT_473688</name>
</gene>
<protein>
    <recommendedName>
        <fullName evidence="5">Transmembrane protein</fullName>
    </recommendedName>
</protein>
<evidence type="ECO:0000313" key="3">
    <source>
        <dbReference type="EMBL" id="RUS24375.1"/>
    </source>
</evidence>
<feature type="transmembrane region" description="Helical" evidence="2">
    <location>
        <begin position="37"/>
        <end position="62"/>
    </location>
</feature>
<keyword evidence="2" id="KW-1133">Transmembrane helix</keyword>
<evidence type="ECO:0000313" key="4">
    <source>
        <dbReference type="Proteomes" id="UP000274822"/>
    </source>
</evidence>
<feature type="region of interest" description="Disordered" evidence="1">
    <location>
        <begin position="303"/>
        <end position="327"/>
    </location>
</feature>
<comment type="caution">
    <text evidence="3">The sequence shown here is derived from an EMBL/GenBank/DDBJ whole genome shotgun (WGS) entry which is preliminary data.</text>
</comment>
<feature type="compositionally biased region" description="Acidic residues" evidence="1">
    <location>
        <begin position="317"/>
        <end position="326"/>
    </location>
</feature>
<feature type="transmembrane region" description="Helical" evidence="2">
    <location>
        <begin position="170"/>
        <end position="192"/>
    </location>
</feature>
<accession>A0A433Q3J4</accession>
<dbReference type="Proteomes" id="UP000274822">
    <property type="component" value="Unassembled WGS sequence"/>
</dbReference>
<evidence type="ECO:0000256" key="2">
    <source>
        <dbReference type="SAM" id="Phobius"/>
    </source>
</evidence>
<feature type="transmembrane region" description="Helical" evidence="2">
    <location>
        <begin position="198"/>
        <end position="219"/>
    </location>
</feature>
<evidence type="ECO:0008006" key="5">
    <source>
        <dbReference type="Google" id="ProtNLM"/>
    </source>
</evidence>
<dbReference type="AlphaFoldDB" id="A0A433Q3J4"/>
<dbReference type="PANTHER" id="PTHR38421:SF1">
    <property type="entry name" value="TRANSMEMBRANE PROTEIN"/>
    <property type="match status" value="1"/>
</dbReference>
<organism evidence="3 4">
    <name type="scientific">Jimgerdemannia flammicorona</name>
    <dbReference type="NCBI Taxonomy" id="994334"/>
    <lineage>
        <taxon>Eukaryota</taxon>
        <taxon>Fungi</taxon>
        <taxon>Fungi incertae sedis</taxon>
        <taxon>Mucoromycota</taxon>
        <taxon>Mucoromycotina</taxon>
        <taxon>Endogonomycetes</taxon>
        <taxon>Endogonales</taxon>
        <taxon>Endogonaceae</taxon>
        <taxon>Jimgerdemannia</taxon>
    </lineage>
</organism>
<sequence length="365" mass="41309">MPWSVEGLGKGVALAIKGVIMAISNPEIQKAKFHRTFFYLIITSFVVYWISSFALSIPLGILRLLVHLFAFLFGFDNAVPNAFFLSVSGVIRDALMSVPLVGMLFVTYLYPRLLDDLFMDSLRYIDVQEAMQEGRRPYASALAEYEFKVDYWGNIVQYLKRTYKRFKLSILVYALTFVPLIGRFVVPLAGAYTVIKSLGLSLGVAVGVTSYILPPGYGIQILSTLFAMRALTRELLEPYFARTRLNTRERARWFREREDVVFAFSAVVFWLVRIPFLSVLGFGVAQAAAAYLLVHVTEPPTKKEVDEKNKRVKKGDENEDENEDIPTLDVRGQAQAHNQGQGHGHGQFGQFAQFAPQAQFRMYRG</sequence>
<feature type="transmembrane region" description="Helical" evidence="2">
    <location>
        <begin position="260"/>
        <end position="293"/>
    </location>
</feature>
<proteinExistence type="predicted"/>